<comment type="subunit">
    <text evidence="4">Homotetramer.</text>
</comment>
<dbReference type="RefSeq" id="WP_095103065.1">
    <property type="nucleotide sequence ID" value="NZ_BKAR01000041.1"/>
</dbReference>
<dbReference type="GO" id="GO:0005829">
    <property type="term" value="C:cytosol"/>
    <property type="evidence" value="ECO:0007669"/>
    <property type="project" value="TreeGrafter"/>
</dbReference>
<evidence type="ECO:0000256" key="6">
    <source>
        <dbReference type="ARBA" id="ARBA00013647"/>
    </source>
</evidence>
<proteinExistence type="inferred from homology"/>
<comment type="pathway">
    <text evidence="2 10">Cofactor biosynthesis; thiamine diphosphate biosynthesis.</text>
</comment>
<protein>
    <recommendedName>
        <fullName evidence="6 10">Aminopyrimidine aminohydrolase</fullName>
        <ecNumber evidence="5 10">3.5.99.2</ecNumber>
    </recommendedName>
</protein>
<dbReference type="Pfam" id="PF03070">
    <property type="entry name" value="TENA_THI-4"/>
    <property type="match status" value="1"/>
</dbReference>
<reference evidence="12 13" key="1">
    <citation type="submission" date="2019-07" db="EMBL/GenBank/DDBJ databases">
        <title>Whole genome shotgun sequence of Staphylococcus piscifermentans NBRC 109625.</title>
        <authorList>
            <person name="Hosoyama A."/>
            <person name="Uohara A."/>
            <person name="Ohji S."/>
            <person name="Ichikawa N."/>
        </authorList>
    </citation>
    <scope>NUCLEOTIDE SEQUENCE [LARGE SCALE GENOMIC DNA]</scope>
    <source>
        <strain evidence="12 13">NBRC 109625</strain>
    </source>
</reference>
<dbReference type="Gene3D" id="1.20.910.10">
    <property type="entry name" value="Heme oxygenase-like"/>
    <property type="match status" value="1"/>
</dbReference>
<dbReference type="InterPro" id="IPR050967">
    <property type="entry name" value="Thiamine_Salvage_TenA"/>
</dbReference>
<evidence type="ECO:0000256" key="7">
    <source>
        <dbReference type="ARBA" id="ARBA00022977"/>
    </source>
</evidence>
<name>A0A239TIK2_9STAP</name>
<evidence type="ECO:0000256" key="10">
    <source>
        <dbReference type="RuleBase" id="RU363093"/>
    </source>
</evidence>
<comment type="catalytic activity">
    <reaction evidence="1 10">
        <text>4-amino-5-aminomethyl-2-methylpyrimidine + H2O = 4-amino-5-hydroxymethyl-2-methylpyrimidine + NH4(+)</text>
        <dbReference type="Rhea" id="RHEA:31799"/>
        <dbReference type="ChEBI" id="CHEBI:15377"/>
        <dbReference type="ChEBI" id="CHEBI:16892"/>
        <dbReference type="ChEBI" id="CHEBI:28938"/>
        <dbReference type="ChEBI" id="CHEBI:63416"/>
        <dbReference type="EC" id="3.5.99.2"/>
    </reaction>
</comment>
<evidence type="ECO:0000313" key="12">
    <source>
        <dbReference type="EMBL" id="GEP85724.1"/>
    </source>
</evidence>
<evidence type="ECO:0000259" key="11">
    <source>
        <dbReference type="Pfam" id="PF03070"/>
    </source>
</evidence>
<dbReference type="EMBL" id="BKAR01000041">
    <property type="protein sequence ID" value="GEP85724.1"/>
    <property type="molecule type" value="Genomic_DNA"/>
</dbReference>
<dbReference type="InterPro" id="IPR004305">
    <property type="entry name" value="Thiaminase-2/PQQC"/>
</dbReference>
<evidence type="ECO:0000256" key="3">
    <source>
        <dbReference type="ARBA" id="ARBA00010264"/>
    </source>
</evidence>
<dbReference type="SUPFAM" id="SSF48613">
    <property type="entry name" value="Heme oxygenase-like"/>
    <property type="match status" value="1"/>
</dbReference>
<dbReference type="InterPro" id="IPR027574">
    <property type="entry name" value="Thiaminase_II"/>
</dbReference>
<gene>
    <name evidence="12" type="ORF">SPI02_23090</name>
</gene>
<evidence type="ECO:0000313" key="13">
    <source>
        <dbReference type="Proteomes" id="UP000321736"/>
    </source>
</evidence>
<keyword evidence="10 12" id="KW-0378">Hydrolase</keyword>
<accession>A0A239TIK2</accession>
<evidence type="ECO:0000256" key="1">
    <source>
        <dbReference type="ARBA" id="ARBA00001881"/>
    </source>
</evidence>
<dbReference type="PANTHER" id="PTHR43198:SF2">
    <property type="entry name" value="SI:CH1073-67J19.1-RELATED"/>
    <property type="match status" value="1"/>
</dbReference>
<comment type="caution">
    <text evidence="12">The sequence shown here is derived from an EMBL/GenBank/DDBJ whole genome shotgun (WGS) entry which is preliminary data.</text>
</comment>
<keyword evidence="7 10" id="KW-0784">Thiamine biosynthesis</keyword>
<comment type="catalytic activity">
    <reaction evidence="9 10">
        <text>thiamine + H2O = 5-(2-hydroxyethyl)-4-methylthiazole + 4-amino-5-hydroxymethyl-2-methylpyrimidine + H(+)</text>
        <dbReference type="Rhea" id="RHEA:17509"/>
        <dbReference type="ChEBI" id="CHEBI:15377"/>
        <dbReference type="ChEBI" id="CHEBI:15378"/>
        <dbReference type="ChEBI" id="CHEBI:16892"/>
        <dbReference type="ChEBI" id="CHEBI:17957"/>
        <dbReference type="ChEBI" id="CHEBI:18385"/>
        <dbReference type="EC" id="3.5.99.2"/>
    </reaction>
</comment>
<dbReference type="InterPro" id="IPR016084">
    <property type="entry name" value="Haem_Oase-like_multi-hlx"/>
</dbReference>
<feature type="domain" description="Thiaminase-2/PQQC" evidence="11">
    <location>
        <begin position="10"/>
        <end position="216"/>
    </location>
</feature>
<evidence type="ECO:0000256" key="2">
    <source>
        <dbReference type="ARBA" id="ARBA00004948"/>
    </source>
</evidence>
<dbReference type="GO" id="GO:0009228">
    <property type="term" value="P:thiamine biosynthetic process"/>
    <property type="evidence" value="ECO:0007669"/>
    <property type="project" value="UniProtKB-KW"/>
</dbReference>
<dbReference type="Proteomes" id="UP000321736">
    <property type="component" value="Unassembled WGS sequence"/>
</dbReference>
<dbReference type="CDD" id="cd19366">
    <property type="entry name" value="TenA_C_BhTenA-like"/>
    <property type="match status" value="1"/>
</dbReference>
<dbReference type="PANTHER" id="PTHR43198">
    <property type="entry name" value="BIFUNCTIONAL TH2 PROTEIN"/>
    <property type="match status" value="1"/>
</dbReference>
<comment type="similarity">
    <text evidence="3 10">Belongs to the TenA family.</text>
</comment>
<organism evidence="12 13">
    <name type="scientific">Staphylococcus piscifermentans</name>
    <dbReference type="NCBI Taxonomy" id="70258"/>
    <lineage>
        <taxon>Bacteria</taxon>
        <taxon>Bacillati</taxon>
        <taxon>Bacillota</taxon>
        <taxon>Bacilli</taxon>
        <taxon>Bacillales</taxon>
        <taxon>Staphylococcaceae</taxon>
        <taxon>Staphylococcus</taxon>
    </lineage>
</organism>
<keyword evidence="13" id="KW-1185">Reference proteome</keyword>
<evidence type="ECO:0000256" key="9">
    <source>
        <dbReference type="ARBA" id="ARBA00048337"/>
    </source>
</evidence>
<dbReference type="OrthoDB" id="34166at2"/>
<dbReference type="UniPathway" id="UPA00060"/>
<dbReference type="GO" id="GO:0050334">
    <property type="term" value="F:thiaminase activity"/>
    <property type="evidence" value="ECO:0007669"/>
    <property type="project" value="UniProtKB-EC"/>
</dbReference>
<evidence type="ECO:0000256" key="8">
    <source>
        <dbReference type="ARBA" id="ARBA00045954"/>
    </source>
</evidence>
<evidence type="ECO:0000256" key="5">
    <source>
        <dbReference type="ARBA" id="ARBA00012684"/>
    </source>
</evidence>
<sequence length="226" mass="26313">MAKFTDRLYERVEPIWASYMEHPFIKGLEDGSLDEEKFKHWLKQDYIYLIEYARLFAIGAAKATDLNMMSTYASLMDGTLNTEMNLHRDYAQKFGISETELEQTEPAEVTTAYTSYMLNMAQIGGVENVIAAILTCTWSYNYIGLNLAEKEGAKEHAGYREWIEMYASDDFTQFKKDCVDLMNAVTEGRSEQDLQRLEDIVVKTSYYEYKFWDMAENLETWDVPVK</sequence>
<dbReference type="AlphaFoldDB" id="A0A239TIK2"/>
<dbReference type="EC" id="3.5.99.2" evidence="5 10"/>
<evidence type="ECO:0000256" key="4">
    <source>
        <dbReference type="ARBA" id="ARBA00011881"/>
    </source>
</evidence>
<comment type="function">
    <text evidence="8">Catalyzes an amino-pyrimidine hydrolysis reaction at the C5' of the pyrimidine moiety of thiamine compounds, a reaction that is part of a thiamine salvage pathway. Thus, catalyzes the conversion of 4-amino-5-aminomethyl-2-methylpyrimidine to 4-amino-5-hydroxymethyl-2-methylpyrimidine (HMP). Is also able to catalyze the hydrolytic cleavage of thiamine; however, this thiaminase activity may not be physiologically relevant. Therefore, is probably involved in the regeneration of the thiamine pyrimidine from thiamine degraded products present in the environment, rather than in thiamine degradation.</text>
</comment>
<dbReference type="GO" id="GO:0009229">
    <property type="term" value="P:thiamine diphosphate biosynthetic process"/>
    <property type="evidence" value="ECO:0007669"/>
    <property type="project" value="UniProtKB-UniPathway"/>
</dbReference>
<dbReference type="NCBIfam" id="TIGR04306">
    <property type="entry name" value="salvage_TenA"/>
    <property type="match status" value="1"/>
</dbReference>